<dbReference type="Pfam" id="PF08125">
    <property type="entry name" value="Mannitol_dh_C"/>
    <property type="match status" value="1"/>
</dbReference>
<dbReference type="InterPro" id="IPR023027">
    <property type="entry name" value="Mannitol_DH_CS"/>
</dbReference>
<feature type="domain" description="Mannitol dehydrogenase C-terminal" evidence="4">
    <location>
        <begin position="282"/>
        <end position="439"/>
    </location>
</feature>
<keyword evidence="2" id="KW-0520">NAD</keyword>
<dbReference type="OrthoDB" id="271711at2"/>
<geneLocation type="plasmid" evidence="6">
    <name>ppz01</name>
</geneLocation>
<sequence>MSMPLLTDLTDLPADVIRPGYDRDGLGTGILHLGLGAFHRAHQAVYTDDALAAEGGDWRILGANLRSTEMPQAMTAQNGLYSLLERSESDRLRVIGAHGHKAIGGDAAAILKAASDPAIRILSLTVSEKAYGIDRAAMDIDEAHPAVAADLARPDAPQGVLGIITAALAARHAAGHAPFTVLCCDNLPDNGTLLRAGVLGMARRHDPDLAARIADQVAFPATMVDRITPAVTDRTLSDVERLTGHRDLAAVETEPFTQWVIEDHFPEGRPAWEAGGAEFVTDVSAHEAMKLRMLNGSHSLIAYLGQMLGLRYVRDLVADRALSALVLRHMRAAGTTLPRNAGLDAPSYAEALMDRFRNPAIAHETRQIAMDGTEKLPQRWFSPAADLLSSGGDPRAYAFATAVWLGWLSELAAKGEQPNDPRAARLMQLVSQAGSDATALTASVLSLPGLAPDALVWDEGFTGATSRTLARIRAEGLRAVLATELAG</sequence>
<gene>
    <name evidence="5" type="ORF">CX676_19850</name>
</gene>
<feature type="domain" description="Mannitol dehydrogenase N-terminal" evidence="3">
    <location>
        <begin position="29"/>
        <end position="273"/>
    </location>
</feature>
<dbReference type="Gene3D" id="1.10.1040.10">
    <property type="entry name" value="N-(1-d-carboxylethyl)-l-norvaline Dehydrogenase, domain 2"/>
    <property type="match status" value="1"/>
</dbReference>
<dbReference type="Proteomes" id="UP000234530">
    <property type="component" value="Plasmid pPZ01"/>
</dbReference>
<dbReference type="InterPro" id="IPR000669">
    <property type="entry name" value="Mannitol_DH"/>
</dbReference>
<dbReference type="InterPro" id="IPR008927">
    <property type="entry name" value="6-PGluconate_DH-like_C_sf"/>
</dbReference>
<dbReference type="SUPFAM" id="SSF51735">
    <property type="entry name" value="NAD(P)-binding Rossmann-fold domains"/>
    <property type="match status" value="1"/>
</dbReference>
<accession>A0A2H5F4U5</accession>
<dbReference type="KEGG" id="pzh:CX676_19850"/>
<keyword evidence="5" id="KW-0614">Plasmid</keyword>
<name>A0A2H5F4U5_9RHOB</name>
<dbReference type="PRINTS" id="PR00084">
    <property type="entry name" value="MTLDHDRGNASE"/>
</dbReference>
<keyword evidence="1" id="KW-0560">Oxidoreductase</keyword>
<dbReference type="InterPro" id="IPR036291">
    <property type="entry name" value="NAD(P)-bd_dom_sf"/>
</dbReference>
<proteinExistence type="predicted"/>
<dbReference type="GO" id="GO:0016616">
    <property type="term" value="F:oxidoreductase activity, acting on the CH-OH group of donors, NAD or NADP as acceptor"/>
    <property type="evidence" value="ECO:0007669"/>
    <property type="project" value="TreeGrafter"/>
</dbReference>
<keyword evidence="6" id="KW-1185">Reference proteome</keyword>
<evidence type="ECO:0000256" key="2">
    <source>
        <dbReference type="ARBA" id="ARBA00023027"/>
    </source>
</evidence>
<dbReference type="PANTHER" id="PTHR43362:SF1">
    <property type="entry name" value="MANNITOL DEHYDROGENASE 2-RELATED"/>
    <property type="match status" value="1"/>
</dbReference>
<dbReference type="PANTHER" id="PTHR43362">
    <property type="entry name" value="MANNITOL DEHYDROGENASE DSF1-RELATED"/>
    <property type="match status" value="1"/>
</dbReference>
<organism evidence="5 6">
    <name type="scientific">Paracoccus zhejiangensis</name>
    <dbReference type="NCBI Taxonomy" id="1077935"/>
    <lineage>
        <taxon>Bacteria</taxon>
        <taxon>Pseudomonadati</taxon>
        <taxon>Pseudomonadota</taxon>
        <taxon>Alphaproteobacteria</taxon>
        <taxon>Rhodobacterales</taxon>
        <taxon>Paracoccaceae</taxon>
        <taxon>Paracoccus</taxon>
    </lineage>
</organism>
<evidence type="ECO:0000259" key="4">
    <source>
        <dbReference type="Pfam" id="PF08125"/>
    </source>
</evidence>
<evidence type="ECO:0000259" key="3">
    <source>
        <dbReference type="Pfam" id="PF01232"/>
    </source>
</evidence>
<evidence type="ECO:0000313" key="5">
    <source>
        <dbReference type="EMBL" id="AUH66563.1"/>
    </source>
</evidence>
<dbReference type="InterPro" id="IPR013118">
    <property type="entry name" value="Mannitol_DH_C"/>
</dbReference>
<reference evidence="5 6" key="1">
    <citation type="journal article" date="2013" name="Antonie Van Leeuwenhoek">
        <title>Paracoccus zhejiangensis sp. nov., isolated from activated sludge in wastewater-treatment system.</title>
        <authorList>
            <person name="Wu Z.G."/>
            <person name="Zhang D.F."/>
            <person name="Liu Y.L."/>
            <person name="Wang F."/>
            <person name="Jiang X."/>
            <person name="Li C."/>
            <person name="Li S.P."/>
            <person name="Hong Q."/>
            <person name="Li W.J."/>
        </authorList>
    </citation>
    <scope>NUCLEOTIDE SEQUENCE [LARGE SCALE GENOMIC DNA]</scope>
    <source>
        <strain evidence="5 6">J6</strain>
        <plasmid evidence="6">Plasmid ppz01</plasmid>
    </source>
</reference>
<dbReference type="PROSITE" id="PS00974">
    <property type="entry name" value="MANNITOL_DHGENASE"/>
    <property type="match status" value="1"/>
</dbReference>
<dbReference type="AlphaFoldDB" id="A0A2H5F4U5"/>
<dbReference type="Gene3D" id="3.40.50.720">
    <property type="entry name" value="NAD(P)-binding Rossmann-like Domain"/>
    <property type="match status" value="1"/>
</dbReference>
<dbReference type="EMBL" id="CP025431">
    <property type="protein sequence ID" value="AUH66563.1"/>
    <property type="molecule type" value="Genomic_DNA"/>
</dbReference>
<protein>
    <submittedName>
        <fullName evidence="5">Mannitol dehydrogenase family protein</fullName>
    </submittedName>
</protein>
<dbReference type="InterPro" id="IPR050988">
    <property type="entry name" value="Mannitol_DH/Oxidoreductase"/>
</dbReference>
<evidence type="ECO:0000256" key="1">
    <source>
        <dbReference type="ARBA" id="ARBA00023002"/>
    </source>
</evidence>
<dbReference type="Pfam" id="PF01232">
    <property type="entry name" value="Mannitol_dh"/>
    <property type="match status" value="1"/>
</dbReference>
<dbReference type="InterPro" id="IPR013131">
    <property type="entry name" value="Mannitol_DH_N"/>
</dbReference>
<evidence type="ECO:0000313" key="6">
    <source>
        <dbReference type="Proteomes" id="UP000234530"/>
    </source>
</evidence>
<dbReference type="InterPro" id="IPR013328">
    <property type="entry name" value="6PGD_dom2"/>
</dbReference>
<dbReference type="GO" id="GO:0019594">
    <property type="term" value="P:mannitol metabolic process"/>
    <property type="evidence" value="ECO:0007669"/>
    <property type="project" value="InterPro"/>
</dbReference>
<dbReference type="SUPFAM" id="SSF48179">
    <property type="entry name" value="6-phosphogluconate dehydrogenase C-terminal domain-like"/>
    <property type="match status" value="1"/>
</dbReference>
<dbReference type="RefSeq" id="WP_101754534.1">
    <property type="nucleotide sequence ID" value="NZ_CP025431.1"/>
</dbReference>